<gene>
    <name evidence="1" type="ORF">C1645_842658</name>
</gene>
<reference evidence="1 2" key="1">
    <citation type="submission" date="2018-06" db="EMBL/GenBank/DDBJ databases">
        <title>Comparative genomics reveals the genomic features of Rhizophagus irregularis, R. cerebriforme, R. diaphanum and Gigaspora rosea, and their symbiotic lifestyle signature.</title>
        <authorList>
            <person name="Morin E."/>
            <person name="San Clemente H."/>
            <person name="Chen E.C.H."/>
            <person name="De La Providencia I."/>
            <person name="Hainaut M."/>
            <person name="Kuo A."/>
            <person name="Kohler A."/>
            <person name="Murat C."/>
            <person name="Tang N."/>
            <person name="Roy S."/>
            <person name="Loubradou J."/>
            <person name="Henrissat B."/>
            <person name="Grigoriev I.V."/>
            <person name="Corradi N."/>
            <person name="Roux C."/>
            <person name="Martin F.M."/>
        </authorList>
    </citation>
    <scope>NUCLEOTIDE SEQUENCE [LARGE SCALE GENOMIC DNA]</scope>
    <source>
        <strain evidence="1 2">DAOM 227022</strain>
    </source>
</reference>
<sequence length="143" mass="16381">MVFCTCQECKALNIEAGGREVAPATKWRHHKKENDWYKYLDNYETIRSIEDPLIIQETTFENEDLGVNSSYEWHNELSPNNDFLLHSAIDISLHDNESNNLDTSSIYSADISLEDYESNNSDISSTYSADISVKNYVSNNSDI</sequence>
<evidence type="ECO:0000313" key="2">
    <source>
        <dbReference type="Proteomes" id="UP000265703"/>
    </source>
</evidence>
<protein>
    <submittedName>
        <fullName evidence="1">Uncharacterized protein</fullName>
    </submittedName>
</protein>
<organism evidence="1 2">
    <name type="scientific">Glomus cerebriforme</name>
    <dbReference type="NCBI Taxonomy" id="658196"/>
    <lineage>
        <taxon>Eukaryota</taxon>
        <taxon>Fungi</taxon>
        <taxon>Fungi incertae sedis</taxon>
        <taxon>Mucoromycota</taxon>
        <taxon>Glomeromycotina</taxon>
        <taxon>Glomeromycetes</taxon>
        <taxon>Glomerales</taxon>
        <taxon>Glomeraceae</taxon>
        <taxon>Glomus</taxon>
    </lineage>
</organism>
<name>A0A397S2T0_9GLOM</name>
<evidence type="ECO:0000313" key="1">
    <source>
        <dbReference type="EMBL" id="RIA78675.1"/>
    </source>
</evidence>
<dbReference type="EMBL" id="QKYT01002393">
    <property type="protein sequence ID" value="RIA78675.1"/>
    <property type="molecule type" value="Genomic_DNA"/>
</dbReference>
<keyword evidence="2" id="KW-1185">Reference proteome</keyword>
<dbReference type="AlphaFoldDB" id="A0A397S2T0"/>
<dbReference type="Proteomes" id="UP000265703">
    <property type="component" value="Unassembled WGS sequence"/>
</dbReference>
<accession>A0A397S2T0</accession>
<proteinExistence type="predicted"/>
<feature type="non-terminal residue" evidence="1">
    <location>
        <position position="143"/>
    </location>
</feature>
<comment type="caution">
    <text evidence="1">The sequence shown here is derived from an EMBL/GenBank/DDBJ whole genome shotgun (WGS) entry which is preliminary data.</text>
</comment>